<evidence type="ECO:0000313" key="9">
    <source>
        <dbReference type="Proteomes" id="UP000069620"/>
    </source>
</evidence>
<gene>
    <name evidence="8" type="ORF">RMCB_0664</name>
</gene>
<dbReference type="RefSeq" id="WP_062827610.1">
    <property type="nucleotide sequence ID" value="NZ_BCSX01000007.1"/>
</dbReference>
<dbReference type="SMART" id="SM00839">
    <property type="entry name" value="ELFV_dehydrog"/>
    <property type="match status" value="1"/>
</dbReference>
<dbReference type="STRING" id="146020.RMCB_0664"/>
<dbReference type="InterPro" id="IPR016211">
    <property type="entry name" value="Glu/Phe/Leu/Val/Trp_DH_bac/arc"/>
</dbReference>
<evidence type="ECO:0000313" key="8">
    <source>
        <dbReference type="EMBL" id="GAS86568.1"/>
    </source>
</evidence>
<dbReference type="CDD" id="cd01075">
    <property type="entry name" value="NAD_bind_Leu_Phe_Val_DH"/>
    <property type="match status" value="1"/>
</dbReference>
<dbReference type="PRINTS" id="PR00082">
    <property type="entry name" value="GLFDHDRGNASE"/>
</dbReference>
<dbReference type="Gene3D" id="3.40.50.720">
    <property type="entry name" value="NAD(P)-binding Rossmann-like Domain"/>
    <property type="match status" value="1"/>
</dbReference>
<dbReference type="Pfam" id="PF00208">
    <property type="entry name" value="ELFV_dehydrog"/>
    <property type="match status" value="1"/>
</dbReference>
<dbReference type="GO" id="GO:0000166">
    <property type="term" value="F:nucleotide binding"/>
    <property type="evidence" value="ECO:0007669"/>
    <property type="project" value="UniProtKB-KW"/>
</dbReference>
<dbReference type="PIRSF" id="PIRSF000188">
    <property type="entry name" value="Phe_leu_dh"/>
    <property type="match status" value="1"/>
</dbReference>
<feature type="domain" description="Glutamate/phenylalanine/leucine/valine/L-tryptophan dehydrogenase C-terminal" evidence="7">
    <location>
        <begin position="151"/>
        <end position="355"/>
    </location>
</feature>
<dbReference type="EMBL" id="BCSX01000007">
    <property type="protein sequence ID" value="GAS86568.1"/>
    <property type="molecule type" value="Genomic_DNA"/>
</dbReference>
<dbReference type="SUPFAM" id="SSF51735">
    <property type="entry name" value="NAD(P)-binding Rossmann-fold domains"/>
    <property type="match status" value="1"/>
</dbReference>
<evidence type="ECO:0000256" key="4">
    <source>
        <dbReference type="PIRSR" id="PIRSR000188-1"/>
    </source>
</evidence>
<keyword evidence="5" id="KW-0547">Nucleotide-binding</keyword>
<dbReference type="SUPFAM" id="SSF53223">
    <property type="entry name" value="Aminoacid dehydrogenase-like, N-terminal domain"/>
    <property type="match status" value="1"/>
</dbReference>
<dbReference type="InterPro" id="IPR006097">
    <property type="entry name" value="Glu/Leu/Phe/Val/Trp_DH_dimer"/>
</dbReference>
<keyword evidence="2 6" id="KW-0560">Oxidoreductase</keyword>
<dbReference type="InterPro" id="IPR036291">
    <property type="entry name" value="NAD(P)-bd_dom_sf"/>
</dbReference>
<dbReference type="Proteomes" id="UP000069620">
    <property type="component" value="Unassembled WGS sequence"/>
</dbReference>
<dbReference type="OrthoDB" id="9803297at2"/>
<comment type="similarity">
    <text evidence="1 6">Belongs to the Glu/Leu/Phe/Val dehydrogenases family.</text>
</comment>
<accession>A0A124DZ81</accession>
<name>A0A124DZ81_9MYCO</name>
<dbReference type="Pfam" id="PF02812">
    <property type="entry name" value="ELFV_dehydrog_N"/>
    <property type="match status" value="1"/>
</dbReference>
<dbReference type="FunFam" id="3.40.50.10860:FF:000010">
    <property type="entry name" value="Leucine dehydrogenase"/>
    <property type="match status" value="1"/>
</dbReference>
<reference evidence="9" key="1">
    <citation type="journal article" date="2016" name="Genome Announc.">
        <title>Draft Genome Sequences of Five Rapidly Growing Mycobacterium Species, M. thermoresistibile, M. fortuitum subsp. acetamidolyticum, M. canariasense, M. brisbanense, and M. novocastrense.</title>
        <authorList>
            <person name="Katahira K."/>
            <person name="Ogura Y."/>
            <person name="Gotoh Y."/>
            <person name="Hayashi T."/>
        </authorList>
    </citation>
    <scope>NUCLEOTIDE SEQUENCE [LARGE SCALE GENOMIC DNA]</scope>
    <source>
        <strain evidence="9">JCM15654</strain>
    </source>
</reference>
<feature type="binding site" evidence="5">
    <location>
        <begin position="187"/>
        <end position="192"/>
    </location>
    <ligand>
        <name>NAD(+)</name>
        <dbReference type="ChEBI" id="CHEBI:57540"/>
    </ligand>
</feature>
<evidence type="ECO:0000256" key="6">
    <source>
        <dbReference type="RuleBase" id="RU004417"/>
    </source>
</evidence>
<evidence type="ECO:0000256" key="1">
    <source>
        <dbReference type="ARBA" id="ARBA00006382"/>
    </source>
</evidence>
<evidence type="ECO:0000256" key="5">
    <source>
        <dbReference type="PIRSR" id="PIRSR000188-2"/>
    </source>
</evidence>
<dbReference type="Gene3D" id="3.40.50.10860">
    <property type="entry name" value="Leucine Dehydrogenase, chain A, domain 1"/>
    <property type="match status" value="1"/>
</dbReference>
<evidence type="ECO:0000256" key="2">
    <source>
        <dbReference type="ARBA" id="ARBA00023002"/>
    </source>
</evidence>
<protein>
    <submittedName>
        <fullName evidence="8">Valine dehydrogenase</fullName>
    </submittedName>
</protein>
<dbReference type="PANTHER" id="PTHR42722">
    <property type="entry name" value="LEUCINE DEHYDROGENASE"/>
    <property type="match status" value="1"/>
</dbReference>
<evidence type="ECO:0000259" key="7">
    <source>
        <dbReference type="SMART" id="SM00839"/>
    </source>
</evidence>
<comment type="caution">
    <text evidence="8">The sequence shown here is derived from an EMBL/GenBank/DDBJ whole genome shotgun (WGS) entry which is preliminary data.</text>
</comment>
<dbReference type="InterPro" id="IPR033524">
    <property type="entry name" value="Glu/Leu/Phe/Val_DH_AS"/>
</dbReference>
<proteinExistence type="inferred from homology"/>
<dbReference type="GO" id="GO:0006520">
    <property type="term" value="P:amino acid metabolic process"/>
    <property type="evidence" value="ECO:0007669"/>
    <property type="project" value="InterPro"/>
</dbReference>
<dbReference type="AlphaFoldDB" id="A0A124DZ81"/>
<reference evidence="9" key="2">
    <citation type="submission" date="2016-02" db="EMBL/GenBank/DDBJ databases">
        <title>Draft genome sequence of five rapidly growing Mycobacterium species.</title>
        <authorList>
            <person name="Katahira K."/>
            <person name="Gotou Y."/>
            <person name="Iida K."/>
            <person name="Ogura Y."/>
            <person name="Hayashi T."/>
        </authorList>
    </citation>
    <scope>NUCLEOTIDE SEQUENCE [LARGE SCALE GENOMIC DNA]</scope>
    <source>
        <strain evidence="9">JCM15654</strain>
    </source>
</reference>
<keyword evidence="9" id="KW-1185">Reference proteome</keyword>
<evidence type="ECO:0000256" key="3">
    <source>
        <dbReference type="ARBA" id="ARBA00023027"/>
    </source>
</evidence>
<dbReference type="InterPro" id="IPR046346">
    <property type="entry name" value="Aminoacid_DH-like_N_sf"/>
</dbReference>
<organism evidence="8 9">
    <name type="scientific">Mycolicibacterium brisbanense</name>
    <dbReference type="NCBI Taxonomy" id="146020"/>
    <lineage>
        <taxon>Bacteria</taxon>
        <taxon>Bacillati</taxon>
        <taxon>Actinomycetota</taxon>
        <taxon>Actinomycetes</taxon>
        <taxon>Mycobacteriales</taxon>
        <taxon>Mycobacteriaceae</taxon>
        <taxon>Mycolicibacterium</taxon>
    </lineage>
</organism>
<dbReference type="PANTHER" id="PTHR42722:SF1">
    <property type="entry name" value="VALINE DEHYDROGENASE"/>
    <property type="match status" value="1"/>
</dbReference>
<sequence>MQTSSHVFDRPDFSDDVSHEQVIFCRDERSGLKAIIAIHSTALGPSLGGTRFYPYPDESTALTDVLRLSRGMTYKAAIAGLGLGGGKSVIIGDPKRIKTPELLEAHGRFVDSLGGRYITAGDVGTTSEDMDIIGRCTRHVAARTTAHGGSGDSAPLTALGVFHSILAAAESVWGSSDLSGRRVGVEGTGKVGYHLVRLLTGAGADVSVCDVDSAALDRIRSEFDGVTVLDRVIDAPVDIYAPCALGATLNDASVPDLSARIVCGAANNQLAHDGIEQLLNNRGITWVPDYVANGGGLIQVAGEIRRVTREQAAAQVVAIGDTVREILGRTRQLNMSAGQAARDIVQERMRAAGSGM</sequence>
<dbReference type="InterPro" id="IPR006096">
    <property type="entry name" value="Glu/Leu/Phe/Val/Trp_DH_C"/>
</dbReference>
<dbReference type="GO" id="GO:0016639">
    <property type="term" value="F:oxidoreductase activity, acting on the CH-NH2 group of donors, NAD or NADP as acceptor"/>
    <property type="evidence" value="ECO:0007669"/>
    <property type="project" value="InterPro"/>
</dbReference>
<dbReference type="InterPro" id="IPR006095">
    <property type="entry name" value="Glu/Leu/Phe/Val/Trp_DH"/>
</dbReference>
<feature type="active site" description="Proton donor/acceptor" evidence="4">
    <location>
        <position position="87"/>
    </location>
</feature>
<keyword evidence="3 5" id="KW-0520">NAD</keyword>
<dbReference type="PROSITE" id="PS00074">
    <property type="entry name" value="GLFV_DEHYDROGENASE"/>
    <property type="match status" value="1"/>
</dbReference>